<dbReference type="Gene3D" id="3.40.50.1100">
    <property type="match status" value="2"/>
</dbReference>
<dbReference type="SUPFAM" id="SSF53686">
    <property type="entry name" value="Tryptophan synthase beta subunit-like PLP-dependent enzymes"/>
    <property type="match status" value="1"/>
</dbReference>
<dbReference type="PANTHER" id="PTHR42937">
    <property type="match status" value="1"/>
</dbReference>
<gene>
    <name evidence="4" type="ORF">ABIE13_002888</name>
</gene>
<evidence type="ECO:0000256" key="2">
    <source>
        <dbReference type="ARBA" id="ARBA00022898"/>
    </source>
</evidence>
<organism evidence="4 5">
    <name type="scientific">Ottowia thiooxydans</name>
    <dbReference type="NCBI Taxonomy" id="219182"/>
    <lineage>
        <taxon>Bacteria</taxon>
        <taxon>Pseudomonadati</taxon>
        <taxon>Pseudomonadota</taxon>
        <taxon>Betaproteobacteria</taxon>
        <taxon>Burkholderiales</taxon>
        <taxon>Comamonadaceae</taxon>
        <taxon>Ottowia</taxon>
    </lineage>
</organism>
<dbReference type="InterPro" id="IPR036052">
    <property type="entry name" value="TrpB-like_PALP_sf"/>
</dbReference>
<proteinExistence type="predicted"/>
<dbReference type="NCBIfam" id="NF006058">
    <property type="entry name" value="PRK08206.1"/>
    <property type="match status" value="1"/>
</dbReference>
<name>A0ABV2QA09_9BURK</name>
<dbReference type="Proteomes" id="UP001549320">
    <property type="component" value="Unassembled WGS sequence"/>
</dbReference>
<dbReference type="InterPro" id="IPR001926">
    <property type="entry name" value="TrpB-like_PALP"/>
</dbReference>
<keyword evidence="5" id="KW-1185">Reference proteome</keyword>
<dbReference type="EMBL" id="JBEPSH010000005">
    <property type="protein sequence ID" value="MET4577777.1"/>
    <property type="molecule type" value="Genomic_DNA"/>
</dbReference>
<evidence type="ECO:0000313" key="4">
    <source>
        <dbReference type="EMBL" id="MET4577777.1"/>
    </source>
</evidence>
<dbReference type="GO" id="GO:0008838">
    <property type="term" value="F:diaminopropionate ammonia-lyase activity"/>
    <property type="evidence" value="ECO:0007669"/>
    <property type="project" value="UniProtKB-EC"/>
</dbReference>
<evidence type="ECO:0000259" key="3">
    <source>
        <dbReference type="Pfam" id="PF00291"/>
    </source>
</evidence>
<keyword evidence="4" id="KW-0456">Lyase</keyword>
<comment type="cofactor">
    <cofactor evidence="1">
        <name>pyridoxal 5'-phosphate</name>
        <dbReference type="ChEBI" id="CHEBI:597326"/>
    </cofactor>
</comment>
<comment type="caution">
    <text evidence="4">The sequence shown here is derived from an EMBL/GenBank/DDBJ whole genome shotgun (WGS) entry which is preliminary data.</text>
</comment>
<evidence type="ECO:0000313" key="5">
    <source>
        <dbReference type="Proteomes" id="UP001549320"/>
    </source>
</evidence>
<feature type="domain" description="Tryptophan synthase beta chain-like PALP" evidence="3">
    <location>
        <begin position="46"/>
        <end position="395"/>
    </location>
</feature>
<dbReference type="EC" id="4.3.1.15" evidence="4"/>
<accession>A0ABV2QA09</accession>
<protein>
    <submittedName>
        <fullName evidence="4">Diaminopropionate ammonia-lyase</fullName>
        <ecNumber evidence="4">4.3.1.15</ecNumber>
    </submittedName>
</protein>
<keyword evidence="2" id="KW-0663">Pyridoxal phosphate</keyword>
<sequence length="426" mass="45047">MSYTIFITPVSYLLNPFTGSNPHRDPRLSLSSVEDVRSVVSTVFDYSPTPLVSLSSLARKLNLAELAVKDEGSRLGLKSFKALGGAYAVFRLALEQAGKRSGRSISINELPCSPTGSLDSSTQPLEAGSAAFQAVAREMVFACATDGNHGQSVAAGASLIGARSIIFVHEGVTQARRDAIARFGAEIRVISGSYDDAVSECAKASLAQGWTLLSDTTWPGYEDVPRWVMQGYTLISAEVCEQLSAPPTHVFLQAGVGGFAAALCSSMFEAWGPATKFIVVEPERAACLLASARAGKPIAVAPQEPTLMSMLECYEPSLLAWKVLTPIVHSFMTVNEDEAIGAMQQLALPEEGDVAILAGESGSAGMAALLSAFADPELTSALGLSQSSRVLVINTESATDEARYEELVGVPASTVRENARRSFART</sequence>
<reference evidence="4 5" key="1">
    <citation type="submission" date="2024-06" db="EMBL/GenBank/DDBJ databases">
        <title>Sorghum-associated microbial communities from plants grown in Nebraska, USA.</title>
        <authorList>
            <person name="Schachtman D."/>
        </authorList>
    </citation>
    <scope>NUCLEOTIDE SEQUENCE [LARGE SCALE GENOMIC DNA]</scope>
    <source>
        <strain evidence="4 5">2709</strain>
    </source>
</reference>
<evidence type="ECO:0000256" key="1">
    <source>
        <dbReference type="ARBA" id="ARBA00001933"/>
    </source>
</evidence>
<dbReference type="PANTHER" id="PTHR42937:SF1">
    <property type="entry name" value="DIAMINOPROPIONATE AMMONIA-LYASE"/>
    <property type="match status" value="1"/>
</dbReference>
<dbReference type="Pfam" id="PF00291">
    <property type="entry name" value="PALP"/>
    <property type="match status" value="1"/>
</dbReference>